<protein>
    <recommendedName>
        <fullName evidence="6">Large ribosomal subunit protein mL50</fullName>
    </recommendedName>
    <alternativeName>
        <fullName evidence="7">39S ribosomal protein L50, mitochondrial</fullName>
    </alternativeName>
</protein>
<evidence type="ECO:0000256" key="3">
    <source>
        <dbReference type="ARBA" id="ARBA00022980"/>
    </source>
</evidence>
<comment type="caution">
    <text evidence="8">The sequence shown here is derived from an EMBL/GenBank/DDBJ whole genome shotgun (WGS) entry which is preliminary data.</text>
</comment>
<evidence type="ECO:0000256" key="1">
    <source>
        <dbReference type="ARBA" id="ARBA00004173"/>
    </source>
</evidence>
<keyword evidence="3" id="KW-0689">Ribosomal protein</keyword>
<dbReference type="InterPro" id="IPR018305">
    <property type="entry name" value="Ribosomal_m50"/>
</dbReference>
<evidence type="ECO:0000313" key="8">
    <source>
        <dbReference type="EMBL" id="MBN3275853.1"/>
    </source>
</evidence>
<accession>A0ABS2XNU5</accession>
<comment type="similarity">
    <text evidence="2">Belongs to the mitochondrion-specific ribosomal protein mL50 family.</text>
</comment>
<comment type="subcellular location">
    <subcellularLocation>
        <location evidence="1">Mitochondrion</location>
    </subcellularLocation>
</comment>
<sequence length="116" mass="13119">LLKPPGKARQYSPPQDLIQCIQGLVLQTYGEAGPGEWAELPLGRGQERYHLLKATAEKLGRAVPNSQLHCMVKVRDVVEFYSAPYKREGSRFEDLSDVRDLLPPNLKIRWGYEGGR</sequence>
<evidence type="ECO:0000256" key="4">
    <source>
        <dbReference type="ARBA" id="ARBA00023128"/>
    </source>
</evidence>
<feature type="non-terminal residue" evidence="8">
    <location>
        <position position="116"/>
    </location>
</feature>
<organism evidence="8 9">
    <name type="scientific">Polyodon spathula</name>
    <name type="common">North American paddlefish</name>
    <name type="synonym">Squalus spathula</name>
    <dbReference type="NCBI Taxonomy" id="7913"/>
    <lineage>
        <taxon>Eukaryota</taxon>
        <taxon>Metazoa</taxon>
        <taxon>Chordata</taxon>
        <taxon>Craniata</taxon>
        <taxon>Vertebrata</taxon>
        <taxon>Euteleostomi</taxon>
        <taxon>Actinopterygii</taxon>
        <taxon>Chondrostei</taxon>
        <taxon>Acipenseriformes</taxon>
        <taxon>Polyodontidae</taxon>
        <taxon>Polyodon</taxon>
    </lineage>
</organism>
<keyword evidence="5" id="KW-0687">Ribonucleoprotein</keyword>
<evidence type="ECO:0000256" key="6">
    <source>
        <dbReference type="ARBA" id="ARBA00035183"/>
    </source>
</evidence>
<evidence type="ECO:0000256" key="5">
    <source>
        <dbReference type="ARBA" id="ARBA00023274"/>
    </source>
</evidence>
<evidence type="ECO:0000256" key="7">
    <source>
        <dbReference type="ARBA" id="ARBA00035398"/>
    </source>
</evidence>
<evidence type="ECO:0000313" key="9">
    <source>
        <dbReference type="Proteomes" id="UP001166093"/>
    </source>
</evidence>
<proteinExistence type="inferred from homology"/>
<keyword evidence="9" id="KW-1185">Reference proteome</keyword>
<dbReference type="Proteomes" id="UP001166093">
    <property type="component" value="Unassembled WGS sequence"/>
</dbReference>
<reference evidence="8" key="1">
    <citation type="journal article" date="2021" name="Cell">
        <title>Tracing the genetic footprints of vertebrate landing in non-teleost ray-finned fishes.</title>
        <authorList>
            <person name="Bi X."/>
            <person name="Wang K."/>
            <person name="Yang L."/>
            <person name="Pan H."/>
            <person name="Jiang H."/>
            <person name="Wei Q."/>
            <person name="Fang M."/>
            <person name="Yu H."/>
            <person name="Zhu C."/>
            <person name="Cai Y."/>
            <person name="He Y."/>
            <person name="Gan X."/>
            <person name="Zeng H."/>
            <person name="Yu D."/>
            <person name="Zhu Y."/>
            <person name="Jiang H."/>
            <person name="Qiu Q."/>
            <person name="Yang H."/>
            <person name="Zhang Y.E."/>
            <person name="Wang W."/>
            <person name="Zhu M."/>
            <person name="He S."/>
            <person name="Zhang G."/>
        </authorList>
    </citation>
    <scope>NUCLEOTIDE SEQUENCE</scope>
    <source>
        <strain evidence="8">Pddl_001</strain>
    </source>
</reference>
<evidence type="ECO:0000256" key="2">
    <source>
        <dbReference type="ARBA" id="ARBA00008860"/>
    </source>
</evidence>
<dbReference type="EMBL" id="JAAWVQ010054476">
    <property type="protein sequence ID" value="MBN3275853.1"/>
    <property type="molecule type" value="Genomic_DNA"/>
</dbReference>
<keyword evidence="4" id="KW-0496">Mitochondrion</keyword>
<gene>
    <name evidence="8" type="primary">Mrpl50</name>
    <name evidence="8" type="ORF">GTO93_0018912</name>
</gene>
<feature type="non-terminal residue" evidence="8">
    <location>
        <position position="1"/>
    </location>
</feature>
<name>A0ABS2XNU5_POLSP</name>
<dbReference type="PANTHER" id="PTHR31542">
    <property type="entry name" value="39A RIBOSOMAL PROTEIN L50, MITOCHONDRIAL"/>
    <property type="match status" value="1"/>
</dbReference>
<dbReference type="PANTHER" id="PTHR31542:SF1">
    <property type="entry name" value="LARGE RIBOSOMAL SUBUNIT PROTEIN ML50"/>
    <property type="match status" value="1"/>
</dbReference>